<evidence type="ECO:0000313" key="1">
    <source>
        <dbReference type="EMBL" id="EEF68798.1"/>
    </source>
</evidence>
<protein>
    <submittedName>
        <fullName evidence="1">Uncharacterized protein</fullName>
    </submittedName>
</protein>
<dbReference type="AlphaFoldDB" id="B9Y5C4"/>
<dbReference type="EMBL" id="ACCF01000057">
    <property type="protein sequence ID" value="EEF68798.1"/>
    <property type="molecule type" value="Genomic_DNA"/>
</dbReference>
<comment type="caution">
    <text evidence="1">The sequence shown here is derived from an EMBL/GenBank/DDBJ whole genome shotgun (WGS) entry which is preliminary data.</text>
</comment>
<accession>B9Y5C4</accession>
<evidence type="ECO:0000313" key="2">
    <source>
        <dbReference type="Proteomes" id="UP000005950"/>
    </source>
</evidence>
<gene>
    <name evidence="1" type="ORF">HOLDEFILI_01005</name>
</gene>
<reference evidence="1 2" key="2">
    <citation type="submission" date="2009-02" db="EMBL/GenBank/DDBJ databases">
        <title>Draft genome sequence of Holdemania filiformis DSM 12042.</title>
        <authorList>
            <person name="Sudarsanam P."/>
            <person name="Ley R."/>
            <person name="Guruge J."/>
            <person name="Turnbaugh P.J."/>
            <person name="Mahowald M."/>
            <person name="Liep D."/>
            <person name="Gordon J."/>
        </authorList>
    </citation>
    <scope>NUCLEOTIDE SEQUENCE [LARGE SCALE GENOMIC DNA]</scope>
    <source>
        <strain evidence="1 2">DSM 12042</strain>
    </source>
</reference>
<dbReference type="HOGENOM" id="CLU_2916288_0_0_9"/>
<organism evidence="1 2">
    <name type="scientific">Holdemania filiformis DSM 12042</name>
    <dbReference type="NCBI Taxonomy" id="545696"/>
    <lineage>
        <taxon>Bacteria</taxon>
        <taxon>Bacillati</taxon>
        <taxon>Bacillota</taxon>
        <taxon>Erysipelotrichia</taxon>
        <taxon>Erysipelotrichales</taxon>
        <taxon>Erysipelotrichaceae</taxon>
        <taxon>Holdemania</taxon>
    </lineage>
</organism>
<proteinExistence type="predicted"/>
<name>B9Y5C4_9FIRM</name>
<dbReference type="Proteomes" id="UP000005950">
    <property type="component" value="Unassembled WGS sequence"/>
</dbReference>
<reference evidence="1 2" key="1">
    <citation type="submission" date="2008-12" db="EMBL/GenBank/DDBJ databases">
        <authorList>
            <person name="Fulton L."/>
            <person name="Clifton S."/>
            <person name="Fulton B."/>
            <person name="Xu J."/>
            <person name="Minx P."/>
            <person name="Pepin K.H."/>
            <person name="Johnson M."/>
            <person name="Bhonagiri V."/>
            <person name="Nash W.E."/>
            <person name="Mardis E.R."/>
            <person name="Wilson R.K."/>
        </authorList>
    </citation>
    <scope>NUCLEOTIDE SEQUENCE [LARGE SCALE GENOMIC DNA]</scope>
    <source>
        <strain evidence="1 2">DSM 12042</strain>
    </source>
</reference>
<dbReference type="STRING" id="545696.HOLDEFILI_01005"/>
<sequence length="61" mass="7009">MPKGTLNEIHSLFPFQGRKENNFPSKARLFKFVFIIESSTSVLKFPSGRWPDRTDSHSSPL</sequence>